<dbReference type="OrthoDB" id="277011at2759"/>
<comment type="subunit">
    <text evidence="1">Component of the TIM23 complex.</text>
</comment>
<evidence type="ECO:0000259" key="2">
    <source>
        <dbReference type="PROSITE" id="PS50969"/>
    </source>
</evidence>
<comment type="similarity">
    <text evidence="1">Belongs to the TIM50 family.</text>
</comment>
<keyword evidence="1" id="KW-0813">Transport</keyword>
<dbReference type="EMBL" id="JAAWWB010000011">
    <property type="protein sequence ID" value="KAG6771675.1"/>
    <property type="molecule type" value="Genomic_DNA"/>
</dbReference>
<dbReference type="PROSITE" id="PS50969">
    <property type="entry name" value="FCP1"/>
    <property type="match status" value="1"/>
</dbReference>
<feature type="domain" description="FCP1 homology" evidence="2">
    <location>
        <begin position="113"/>
        <end position="336"/>
    </location>
</feature>
<dbReference type="CDD" id="cd07521">
    <property type="entry name" value="HAD_FCP1-like"/>
    <property type="match status" value="1"/>
</dbReference>
<keyword evidence="1" id="KW-0653">Protein transport</keyword>
<evidence type="ECO:0000313" key="4">
    <source>
        <dbReference type="Proteomes" id="UP000886885"/>
    </source>
</evidence>
<name>A0A8X7ZMJ2_POPTO</name>
<accession>A0A8X7ZMJ2</accession>
<dbReference type="PANTHER" id="PTHR12210">
    <property type="entry name" value="DULLARD PROTEIN PHOSPHATASE"/>
    <property type="match status" value="1"/>
</dbReference>
<dbReference type="GO" id="GO:0015031">
    <property type="term" value="P:protein transport"/>
    <property type="evidence" value="ECO:0007669"/>
    <property type="project" value="UniProtKB-KW"/>
</dbReference>
<evidence type="ECO:0000313" key="3">
    <source>
        <dbReference type="EMBL" id="KAG6771675.1"/>
    </source>
</evidence>
<dbReference type="GO" id="GO:0005744">
    <property type="term" value="C:TIM23 mitochondrial import inner membrane translocase complex"/>
    <property type="evidence" value="ECO:0007669"/>
    <property type="project" value="UniProtKB-UniRule"/>
</dbReference>
<keyword evidence="1" id="KW-0811">Translocation</keyword>
<keyword evidence="4" id="KW-1185">Reference proteome</keyword>
<comment type="function">
    <text evidence="1">Essential component of the TIM23 complex, a complex that mediates the translocation of transit peptide-containing proteins across the mitochondrial inner membrane.</text>
</comment>
<proteinExistence type="inferred from homology"/>
<protein>
    <recommendedName>
        <fullName evidence="1">Mitochondrial import inner membrane translocase subunit TIM50</fullName>
    </recommendedName>
</protein>
<dbReference type="SMART" id="SM00577">
    <property type="entry name" value="CPDc"/>
    <property type="match status" value="1"/>
</dbReference>
<gene>
    <name evidence="3" type="ORF">POTOM_023057</name>
</gene>
<comment type="caution">
    <text evidence="3">The sequence shown here is derived from an EMBL/GenBank/DDBJ whole genome shotgun (WGS) entry which is preliminary data.</text>
</comment>
<dbReference type="InterPro" id="IPR050365">
    <property type="entry name" value="TIM50"/>
</dbReference>
<dbReference type="AlphaFoldDB" id="A0A8X7ZMJ2"/>
<dbReference type="InterPro" id="IPR004274">
    <property type="entry name" value="FCP1_dom"/>
</dbReference>
<sequence length="368" mass="41324">MMEEIGGGGGKQGGEVCVSRSVNEVWKGMMNGLGFVMKLFLQILRGTPSMAQFLLSYIGFTFPLLSSSTPSFKPLPVVEIPLQETTSNKITDKAHDSSCLPGYVCDFGASDDCLIEKLTVVLDLDETLICAYEASSLPAIIRTQAVEAGDVEGKPRINYVTVFERPGLKEFLKQIGEFADLILFTAGLEGYARPLFDRIDVENQFSQRLYRPSTVSTIKWQNRVFLTGRVRLRASLSFFLFGLLRTSMNLGLHMGLRPWLANADNLQHCVNHREYREHVKDLSCLSKDLSRVVIVDNNPFSFLLQPLNGIPCVPFSARLPYDEQLLDVLLPLLKNLSLQKDVRPVLYERFHMPEWFQMHGIPASALTV</sequence>
<reference evidence="3" key="1">
    <citation type="journal article" date="2020" name="bioRxiv">
        <title>Hybrid origin of Populus tomentosa Carr. identified through genome sequencing and phylogenomic analysis.</title>
        <authorList>
            <person name="An X."/>
            <person name="Gao K."/>
            <person name="Chen Z."/>
            <person name="Li J."/>
            <person name="Yang X."/>
            <person name="Yang X."/>
            <person name="Zhou J."/>
            <person name="Guo T."/>
            <person name="Zhao T."/>
            <person name="Huang S."/>
            <person name="Miao D."/>
            <person name="Khan W.U."/>
            <person name="Rao P."/>
            <person name="Ye M."/>
            <person name="Lei B."/>
            <person name="Liao W."/>
            <person name="Wang J."/>
            <person name="Ji L."/>
            <person name="Li Y."/>
            <person name="Guo B."/>
            <person name="Mustafa N.S."/>
            <person name="Li S."/>
            <person name="Yun Q."/>
            <person name="Keller S.R."/>
            <person name="Mao J."/>
            <person name="Zhang R."/>
            <person name="Strauss S.H."/>
        </authorList>
    </citation>
    <scope>NUCLEOTIDE SEQUENCE</scope>
    <source>
        <strain evidence="3">GM15</strain>
        <tissue evidence="3">Leaf</tissue>
    </source>
</reference>
<keyword evidence="1" id="KW-0809">Transit peptide</keyword>
<organism evidence="3 4">
    <name type="scientific">Populus tomentosa</name>
    <name type="common">Chinese white poplar</name>
    <dbReference type="NCBI Taxonomy" id="118781"/>
    <lineage>
        <taxon>Eukaryota</taxon>
        <taxon>Viridiplantae</taxon>
        <taxon>Streptophyta</taxon>
        <taxon>Embryophyta</taxon>
        <taxon>Tracheophyta</taxon>
        <taxon>Spermatophyta</taxon>
        <taxon>Magnoliopsida</taxon>
        <taxon>eudicotyledons</taxon>
        <taxon>Gunneridae</taxon>
        <taxon>Pentapetalae</taxon>
        <taxon>rosids</taxon>
        <taxon>fabids</taxon>
        <taxon>Malpighiales</taxon>
        <taxon>Salicaceae</taxon>
        <taxon>Saliceae</taxon>
        <taxon>Populus</taxon>
    </lineage>
</organism>
<evidence type="ECO:0000256" key="1">
    <source>
        <dbReference type="RuleBase" id="RU365079"/>
    </source>
</evidence>
<dbReference type="Proteomes" id="UP000886885">
    <property type="component" value="Chromosome 6A"/>
</dbReference>
<keyword evidence="1" id="KW-0496">Mitochondrion</keyword>
<comment type="subcellular location">
    <subcellularLocation>
        <location evidence="1">Mitochondrion inner membrane</location>
        <topology evidence="1">Single-pass membrane protein</topology>
    </subcellularLocation>
</comment>
<dbReference type="Pfam" id="PF03031">
    <property type="entry name" value="NIF"/>
    <property type="match status" value="2"/>
</dbReference>